<evidence type="ECO:0000256" key="1">
    <source>
        <dbReference type="SAM" id="MobiDB-lite"/>
    </source>
</evidence>
<feature type="compositionally biased region" description="Polar residues" evidence="1">
    <location>
        <begin position="114"/>
        <end position="126"/>
    </location>
</feature>
<dbReference type="EMBL" id="MU005765">
    <property type="protein sequence ID" value="KAF2713385.1"/>
    <property type="molecule type" value="Genomic_DNA"/>
</dbReference>
<feature type="region of interest" description="Disordered" evidence="1">
    <location>
        <begin position="1"/>
        <end position="164"/>
    </location>
</feature>
<evidence type="ECO:0000313" key="3">
    <source>
        <dbReference type="Proteomes" id="UP000799428"/>
    </source>
</evidence>
<sequence length="569" mass="63724">MSDQTSSPLRDVSRESPLFEPESARDLDDNSHLNGAMSAPTAPSMQQLETRMREDAEDPLDSVISDDRERRNSLKEPSLIEERHSSDEPLAERYRRQKQQAAQPSLYRPGPQQARGSGQQSMQRPAQHQEAIARAIPRPNMNRPSSPERFHKKPGPKTWAAKPLTKNDMEAKKELIAEIEKFWGKGFIKNFIPKCHRPLVKRGKLGKRSAFRQSENDPKKWMPSVLKAVLMIAKKTDDKQWLKEQMRDVVTYRIKHTGNRKPQLVTTDFDVIEDVFDSGWTVAQSFTVRYKHLLMHRGDNIETDEDIAHIFGENPQDEGDGDPGSDEKDGSDDNDGEDGEEDDAGSGEEVDQGPSSSYLQSSGYIQPPSYPLPALPKHNYRQPHPGPGAGGGANRMSRQLVRGPENQVPPPHTFATPARPRPRPPPMPQQFTPSPNYPDSDGRLPSFFGSKRPRSPAPYGFGDTKRGRANLLSIPSSQMARMHAQPSIPQYPTNQPSSGVKIKAEPGTERDDFTLDGPDSYVSTPPQDDRYGGHDDDDILQLRLNAADAHAKAAQLRLEIAESHRKRTM</sequence>
<feature type="compositionally biased region" description="Basic and acidic residues" evidence="1">
    <location>
        <begin position="22"/>
        <end position="31"/>
    </location>
</feature>
<organism evidence="2 3">
    <name type="scientific">Pleomassaria siparia CBS 279.74</name>
    <dbReference type="NCBI Taxonomy" id="1314801"/>
    <lineage>
        <taxon>Eukaryota</taxon>
        <taxon>Fungi</taxon>
        <taxon>Dikarya</taxon>
        <taxon>Ascomycota</taxon>
        <taxon>Pezizomycotina</taxon>
        <taxon>Dothideomycetes</taxon>
        <taxon>Pleosporomycetidae</taxon>
        <taxon>Pleosporales</taxon>
        <taxon>Pleomassariaceae</taxon>
        <taxon>Pleomassaria</taxon>
    </lineage>
</organism>
<dbReference type="AlphaFoldDB" id="A0A6G1KLG0"/>
<evidence type="ECO:0000313" key="2">
    <source>
        <dbReference type="EMBL" id="KAF2713385.1"/>
    </source>
</evidence>
<reference evidence="2" key="1">
    <citation type="journal article" date="2020" name="Stud. Mycol.">
        <title>101 Dothideomycetes genomes: a test case for predicting lifestyles and emergence of pathogens.</title>
        <authorList>
            <person name="Haridas S."/>
            <person name="Albert R."/>
            <person name="Binder M."/>
            <person name="Bloem J."/>
            <person name="Labutti K."/>
            <person name="Salamov A."/>
            <person name="Andreopoulos B."/>
            <person name="Baker S."/>
            <person name="Barry K."/>
            <person name="Bills G."/>
            <person name="Bluhm B."/>
            <person name="Cannon C."/>
            <person name="Castanera R."/>
            <person name="Culley D."/>
            <person name="Daum C."/>
            <person name="Ezra D."/>
            <person name="Gonzalez J."/>
            <person name="Henrissat B."/>
            <person name="Kuo A."/>
            <person name="Liang C."/>
            <person name="Lipzen A."/>
            <person name="Lutzoni F."/>
            <person name="Magnuson J."/>
            <person name="Mondo S."/>
            <person name="Nolan M."/>
            <person name="Ohm R."/>
            <person name="Pangilinan J."/>
            <person name="Park H.-J."/>
            <person name="Ramirez L."/>
            <person name="Alfaro M."/>
            <person name="Sun H."/>
            <person name="Tritt A."/>
            <person name="Yoshinaga Y."/>
            <person name="Zwiers L.-H."/>
            <person name="Turgeon B."/>
            <person name="Goodwin S."/>
            <person name="Spatafora J."/>
            <person name="Crous P."/>
            <person name="Grigoriev I."/>
        </authorList>
    </citation>
    <scope>NUCLEOTIDE SEQUENCE</scope>
    <source>
        <strain evidence="2">CBS 279.74</strain>
    </source>
</reference>
<proteinExistence type="predicted"/>
<feature type="compositionally biased region" description="Polar residues" evidence="1">
    <location>
        <begin position="353"/>
        <end position="364"/>
    </location>
</feature>
<dbReference type="OrthoDB" id="3800150at2759"/>
<gene>
    <name evidence="2" type="ORF">K504DRAFT_136501</name>
</gene>
<keyword evidence="3" id="KW-1185">Reference proteome</keyword>
<feature type="region of interest" description="Disordered" evidence="1">
    <location>
        <begin position="311"/>
        <end position="537"/>
    </location>
</feature>
<feature type="compositionally biased region" description="Basic and acidic residues" evidence="1">
    <location>
        <begin position="502"/>
        <end position="513"/>
    </location>
</feature>
<protein>
    <submittedName>
        <fullName evidence="2">Uncharacterized protein</fullName>
    </submittedName>
</protein>
<feature type="compositionally biased region" description="Acidic residues" evidence="1">
    <location>
        <begin position="315"/>
        <end position="351"/>
    </location>
</feature>
<feature type="compositionally biased region" description="Basic and acidic residues" evidence="1">
    <location>
        <begin position="65"/>
        <end position="94"/>
    </location>
</feature>
<dbReference type="Proteomes" id="UP000799428">
    <property type="component" value="Unassembled WGS sequence"/>
</dbReference>
<name>A0A6G1KLG0_9PLEO</name>
<accession>A0A6G1KLG0</accession>
<feature type="compositionally biased region" description="Polar residues" evidence="1">
    <location>
        <begin position="487"/>
        <end position="498"/>
    </location>
</feature>